<dbReference type="Proteomes" id="UP001162164">
    <property type="component" value="Unassembled WGS sequence"/>
</dbReference>
<feature type="region of interest" description="Disordered" evidence="1">
    <location>
        <begin position="360"/>
        <end position="383"/>
    </location>
</feature>
<evidence type="ECO:0000259" key="2">
    <source>
        <dbReference type="Pfam" id="PF00095"/>
    </source>
</evidence>
<dbReference type="Pfam" id="PF00095">
    <property type="entry name" value="WAP"/>
    <property type="match status" value="1"/>
</dbReference>
<name>A0ABQ9J2Z2_9CUCU</name>
<proteinExistence type="predicted"/>
<keyword evidence="4" id="KW-1185">Reference proteome</keyword>
<reference evidence="3" key="1">
    <citation type="journal article" date="2023" name="Insect Mol. Biol.">
        <title>Genome sequencing provides insights into the evolution of gene families encoding plant cell wall-degrading enzymes in longhorned beetles.</title>
        <authorList>
            <person name="Shin N.R."/>
            <person name="Okamura Y."/>
            <person name="Kirsch R."/>
            <person name="Pauchet Y."/>
        </authorList>
    </citation>
    <scope>NUCLEOTIDE SEQUENCE</scope>
    <source>
        <strain evidence="3">MMC_N1</strain>
    </source>
</reference>
<dbReference type="InterPro" id="IPR008197">
    <property type="entry name" value="WAP_dom"/>
</dbReference>
<comment type="caution">
    <text evidence="3">The sequence shown here is derived from an EMBL/GenBank/DDBJ whole genome shotgun (WGS) entry which is preliminary data.</text>
</comment>
<dbReference type="Gene3D" id="4.10.75.10">
    <property type="entry name" value="Elafin-like"/>
    <property type="match status" value="1"/>
</dbReference>
<accession>A0ABQ9J2Z2</accession>
<protein>
    <recommendedName>
        <fullName evidence="2">WAP domain-containing protein</fullName>
    </recommendedName>
</protein>
<evidence type="ECO:0000313" key="3">
    <source>
        <dbReference type="EMBL" id="KAJ8972255.1"/>
    </source>
</evidence>
<sequence length="383" mass="44063">MFAHEVRKFQFTQWKRDILGNIIINSLKLALSACFLKCPIHLSLNCSNVKEAIVASLASGLIPTMIQELLILLILPAVFSYYFYNPATNDILAQSSLKNVPKGYVLIQPPKNNRRFRKGKRPGRCTNAGFTCSSPFDRSLTFQYECDDDNQCPVTYKCCQQQCFVHKICSKAVTADNNNGNGNFNRPGVCEKWPYNCQSPYDFAVSSTFQCNSDRQCPRNFKCCEQNCFSHRICSRIATDTRQSDVNYTKIAATTEMNIHNTHSHEYYHDIDQITSTTENVKVDIEDIEDNNYNETEDRDNVQTTEDISAYNFDTETKKDFDDTTELENDLTELTTSTSKHVTPDSNAINPEYEAYYYHYGESNETNYDDYEDDYDNEDEDDQ</sequence>
<gene>
    <name evidence="3" type="ORF">NQ317_014620</name>
</gene>
<feature type="domain" description="WAP" evidence="2">
    <location>
        <begin position="186"/>
        <end position="230"/>
    </location>
</feature>
<organism evidence="3 4">
    <name type="scientific">Molorchus minor</name>
    <dbReference type="NCBI Taxonomy" id="1323400"/>
    <lineage>
        <taxon>Eukaryota</taxon>
        <taxon>Metazoa</taxon>
        <taxon>Ecdysozoa</taxon>
        <taxon>Arthropoda</taxon>
        <taxon>Hexapoda</taxon>
        <taxon>Insecta</taxon>
        <taxon>Pterygota</taxon>
        <taxon>Neoptera</taxon>
        <taxon>Endopterygota</taxon>
        <taxon>Coleoptera</taxon>
        <taxon>Polyphaga</taxon>
        <taxon>Cucujiformia</taxon>
        <taxon>Chrysomeloidea</taxon>
        <taxon>Cerambycidae</taxon>
        <taxon>Lamiinae</taxon>
        <taxon>Monochamini</taxon>
        <taxon>Molorchus</taxon>
    </lineage>
</organism>
<feature type="compositionally biased region" description="Acidic residues" evidence="1">
    <location>
        <begin position="367"/>
        <end position="383"/>
    </location>
</feature>
<dbReference type="InterPro" id="IPR036645">
    <property type="entry name" value="Elafin-like_sf"/>
</dbReference>
<dbReference type="EMBL" id="JAPWTJ010001372">
    <property type="protein sequence ID" value="KAJ8972255.1"/>
    <property type="molecule type" value="Genomic_DNA"/>
</dbReference>
<evidence type="ECO:0000256" key="1">
    <source>
        <dbReference type="SAM" id="MobiDB-lite"/>
    </source>
</evidence>
<evidence type="ECO:0000313" key="4">
    <source>
        <dbReference type="Proteomes" id="UP001162164"/>
    </source>
</evidence>